<evidence type="ECO:0000256" key="1">
    <source>
        <dbReference type="ARBA" id="ARBA00006817"/>
    </source>
</evidence>
<protein>
    <submittedName>
        <fullName evidence="3">SRPBCC domain-containing protein</fullName>
    </submittedName>
</protein>
<dbReference type="KEGG" id="nano:G5V58_01830"/>
<proteinExistence type="inferred from homology"/>
<keyword evidence="4" id="KW-1185">Reference proteome</keyword>
<dbReference type="RefSeq" id="WP_165228239.1">
    <property type="nucleotide sequence ID" value="NZ_CP049257.1"/>
</dbReference>
<dbReference type="Pfam" id="PF08327">
    <property type="entry name" value="AHSA1"/>
    <property type="match status" value="1"/>
</dbReference>
<evidence type="ECO:0000259" key="2">
    <source>
        <dbReference type="Pfam" id="PF08327"/>
    </source>
</evidence>
<dbReference type="InterPro" id="IPR013538">
    <property type="entry name" value="ASHA1/2-like_C"/>
</dbReference>
<dbReference type="Proteomes" id="UP000502996">
    <property type="component" value="Chromosome"/>
</dbReference>
<dbReference type="SUPFAM" id="SSF55961">
    <property type="entry name" value="Bet v1-like"/>
    <property type="match status" value="1"/>
</dbReference>
<dbReference type="InterPro" id="IPR023393">
    <property type="entry name" value="START-like_dom_sf"/>
</dbReference>
<sequence>MSSTTTPGEILSSGFTAEISEVNPVTVEYSLTSHFDAPVARVREAWTTADQLAQWFGPSSREKATVDARPGGHWGLVFEMPDGAEMPLGGSYIEASDDTLVFTTGDPDNTAGDLASLCTVHLVADGDGTRQEFRQAGVHTDPAHAAGARDGWVTFFDQLADLVSARG</sequence>
<comment type="similarity">
    <text evidence="1">Belongs to the AHA1 family.</text>
</comment>
<dbReference type="Gene3D" id="3.30.530.20">
    <property type="match status" value="1"/>
</dbReference>
<gene>
    <name evidence="3" type="ORF">G5V58_01830</name>
</gene>
<feature type="domain" description="Activator of Hsp90 ATPase homologue 1/2-like C-terminal" evidence="2">
    <location>
        <begin position="36"/>
        <end position="163"/>
    </location>
</feature>
<reference evidence="3 4" key="1">
    <citation type="submission" date="2020-02" db="EMBL/GenBank/DDBJ databases">
        <title>Full genome sequence of Nocardioides sp. R-3366.</title>
        <authorList>
            <person name="Im W.-T."/>
        </authorList>
    </citation>
    <scope>NUCLEOTIDE SEQUENCE [LARGE SCALE GENOMIC DNA]</scope>
    <source>
        <strain evidence="3 4">R-3366</strain>
    </source>
</reference>
<dbReference type="AlphaFoldDB" id="A0A6G6W952"/>
<name>A0A6G6W952_9ACTN</name>
<dbReference type="EMBL" id="CP049257">
    <property type="protein sequence ID" value="QIG41677.1"/>
    <property type="molecule type" value="Genomic_DNA"/>
</dbReference>
<accession>A0A6G6W952</accession>
<dbReference type="CDD" id="cd07814">
    <property type="entry name" value="SRPBCC_CalC_Aha1-like"/>
    <property type="match status" value="1"/>
</dbReference>
<evidence type="ECO:0000313" key="3">
    <source>
        <dbReference type="EMBL" id="QIG41677.1"/>
    </source>
</evidence>
<evidence type="ECO:0000313" key="4">
    <source>
        <dbReference type="Proteomes" id="UP000502996"/>
    </source>
</evidence>
<organism evidence="3 4">
    <name type="scientific">Nocardioides anomalus</name>
    <dbReference type="NCBI Taxonomy" id="2712223"/>
    <lineage>
        <taxon>Bacteria</taxon>
        <taxon>Bacillati</taxon>
        <taxon>Actinomycetota</taxon>
        <taxon>Actinomycetes</taxon>
        <taxon>Propionibacteriales</taxon>
        <taxon>Nocardioidaceae</taxon>
        <taxon>Nocardioides</taxon>
    </lineage>
</organism>